<protein>
    <submittedName>
        <fullName evidence="1">Uncharacterized protein</fullName>
    </submittedName>
</protein>
<dbReference type="AlphaFoldDB" id="A0A2N5ZF18"/>
<accession>A0A2N5ZF18</accession>
<organism evidence="1 2">
    <name type="scientific">Muiribacterium halophilum</name>
    <dbReference type="NCBI Taxonomy" id="2053465"/>
    <lineage>
        <taxon>Bacteria</taxon>
        <taxon>Candidatus Muiribacteriota</taxon>
        <taxon>Candidatus Muiribacteriia</taxon>
        <taxon>Candidatus Muiribacteriales</taxon>
        <taxon>Candidatus Muiribacteriaceae</taxon>
        <taxon>Candidatus Muiribacterium</taxon>
    </lineage>
</organism>
<evidence type="ECO:0000313" key="2">
    <source>
        <dbReference type="Proteomes" id="UP000234857"/>
    </source>
</evidence>
<evidence type="ECO:0000313" key="1">
    <source>
        <dbReference type="EMBL" id="PLX17253.1"/>
    </source>
</evidence>
<proteinExistence type="predicted"/>
<sequence length="418" mass="49186">MKWLDNISKKNENNIKVEIDLDTLLKKLYYFNNSRFKNKNELFLTLSSFSIDYLSFDYKSQKQKKLRYILENNIKVPLNQKKLFINLELLSFVDNNSLDNKIKTLSIDCDISNNKKIKTGRFYKRLGNGLHFDTFINGIELSDRRFEFGLYKKDISDTINPGFLNINKTYLQNKPINIFGFNYNLFDLTLGYYLFENYLASPNTFDSDFSTFLVSYKKENIINDLNLYTDLCRYDYSSEYFSSFTSSAGESTFLSYLIKLKYQLNQSFSCTLSFINKEKGLSRGFYSSSLEDNTLVFNEPLYNNLGYYGNVEDLFFLINYSKNNYSIFLSRESIKEDFNLFNNNLSKSNVLNLGFNFESKNKVFEIIMSKIKNNDFFPSFTTPFTLNDINNVSDINSFLNQEKEEFLLRATLTSYFNI</sequence>
<reference evidence="1 2" key="1">
    <citation type="submission" date="2017-11" db="EMBL/GenBank/DDBJ databases">
        <title>Genome-resolved metagenomics identifies genetic mobility, metabolic interactions, and unexpected diversity in perchlorate-reducing communities.</title>
        <authorList>
            <person name="Barnum T.P."/>
            <person name="Figueroa I.A."/>
            <person name="Carlstrom C.I."/>
            <person name="Lucas L.N."/>
            <person name="Engelbrektson A.L."/>
            <person name="Coates J.D."/>
        </authorList>
    </citation>
    <scope>NUCLEOTIDE SEQUENCE [LARGE SCALE GENOMIC DNA]</scope>
    <source>
        <strain evidence="1">BM706</strain>
    </source>
</reference>
<dbReference type="EMBL" id="PKTG01000092">
    <property type="protein sequence ID" value="PLX17253.1"/>
    <property type="molecule type" value="Genomic_DNA"/>
</dbReference>
<gene>
    <name evidence="1" type="ORF">C0601_08080</name>
</gene>
<name>A0A2N5ZF18_MUIH1</name>
<dbReference type="Proteomes" id="UP000234857">
    <property type="component" value="Unassembled WGS sequence"/>
</dbReference>
<comment type="caution">
    <text evidence="1">The sequence shown here is derived from an EMBL/GenBank/DDBJ whole genome shotgun (WGS) entry which is preliminary data.</text>
</comment>